<organism evidence="1 2">
    <name type="scientific">Eschrichtius robustus</name>
    <name type="common">California gray whale</name>
    <name type="synonym">Eschrichtius gibbosus</name>
    <dbReference type="NCBI Taxonomy" id="9764"/>
    <lineage>
        <taxon>Eukaryota</taxon>
        <taxon>Metazoa</taxon>
        <taxon>Chordata</taxon>
        <taxon>Craniata</taxon>
        <taxon>Vertebrata</taxon>
        <taxon>Euteleostomi</taxon>
        <taxon>Mammalia</taxon>
        <taxon>Eutheria</taxon>
        <taxon>Laurasiatheria</taxon>
        <taxon>Artiodactyla</taxon>
        <taxon>Whippomorpha</taxon>
        <taxon>Cetacea</taxon>
        <taxon>Mysticeti</taxon>
        <taxon>Eschrichtiidae</taxon>
        <taxon>Eschrichtius</taxon>
    </lineage>
</organism>
<gene>
    <name evidence="1" type="ORF">J1605_006038</name>
</gene>
<evidence type="ECO:0000313" key="1">
    <source>
        <dbReference type="EMBL" id="KAJ8786549.1"/>
    </source>
</evidence>
<reference evidence="1 2" key="1">
    <citation type="submission" date="2022-11" db="EMBL/GenBank/DDBJ databases">
        <title>Whole genome sequence of Eschrichtius robustus ER-17-0199.</title>
        <authorList>
            <person name="Bruniche-Olsen A."/>
            <person name="Black A.N."/>
            <person name="Fields C.J."/>
            <person name="Walden K."/>
            <person name="Dewoody J.A."/>
        </authorList>
    </citation>
    <scope>NUCLEOTIDE SEQUENCE [LARGE SCALE GENOMIC DNA]</scope>
    <source>
        <strain evidence="1">ER-17-0199</strain>
        <tissue evidence="1">Blubber</tissue>
    </source>
</reference>
<proteinExistence type="predicted"/>
<evidence type="ECO:0000313" key="2">
    <source>
        <dbReference type="Proteomes" id="UP001159641"/>
    </source>
</evidence>
<dbReference type="EMBL" id="JAIQCJ010001983">
    <property type="protein sequence ID" value="KAJ8786549.1"/>
    <property type="molecule type" value="Genomic_DNA"/>
</dbReference>
<dbReference type="Proteomes" id="UP001159641">
    <property type="component" value="Unassembled WGS sequence"/>
</dbReference>
<dbReference type="AlphaFoldDB" id="A0AB34H4C1"/>
<protein>
    <submittedName>
        <fullName evidence="1">Uncharacterized protein</fullName>
    </submittedName>
</protein>
<accession>A0AB34H4C1</accession>
<sequence length="145" mass="15280">MGKEQELVQAVKAEDVGTAQRLLQRPRPGKARLSALVEKGKGLLGPSAYPHLPSSLPPTQAPEAVLCSSFIQGTYLHEVQPPSPRQAAVLGPSRVSSVPMGIGGAPRPQGPLHPIPALFLFEETSGWECVGGEMTLARCSFSCGE</sequence>
<comment type="caution">
    <text evidence="1">The sequence shown here is derived from an EMBL/GenBank/DDBJ whole genome shotgun (WGS) entry which is preliminary data.</text>
</comment>
<name>A0AB34H4C1_ESCRO</name>
<keyword evidence="2" id="KW-1185">Reference proteome</keyword>